<feature type="compositionally biased region" description="Low complexity" evidence="1">
    <location>
        <begin position="1"/>
        <end position="37"/>
    </location>
</feature>
<evidence type="ECO:0000313" key="2">
    <source>
        <dbReference type="EMBL" id="KAF1811689.1"/>
    </source>
</evidence>
<name>A0A6G1G1K6_9PEZI</name>
<feature type="region of interest" description="Disordered" evidence="1">
    <location>
        <begin position="1"/>
        <end position="51"/>
    </location>
</feature>
<proteinExistence type="predicted"/>
<evidence type="ECO:0000313" key="4">
    <source>
        <dbReference type="RefSeq" id="XP_033533320.1"/>
    </source>
</evidence>
<feature type="compositionally biased region" description="Polar residues" evidence="1">
    <location>
        <begin position="38"/>
        <end position="48"/>
    </location>
</feature>
<reference evidence="2 4" key="1">
    <citation type="submission" date="2020-01" db="EMBL/GenBank/DDBJ databases">
        <authorList>
            <consortium name="DOE Joint Genome Institute"/>
            <person name="Haridas S."/>
            <person name="Albert R."/>
            <person name="Binder M."/>
            <person name="Bloem J."/>
            <person name="Labutti K."/>
            <person name="Salamov A."/>
            <person name="Andreopoulos B."/>
            <person name="Baker S.E."/>
            <person name="Barry K."/>
            <person name="Bills G."/>
            <person name="Bluhm B.H."/>
            <person name="Cannon C."/>
            <person name="Castanera R."/>
            <person name="Culley D.E."/>
            <person name="Daum C."/>
            <person name="Ezra D."/>
            <person name="Gonzalez J.B."/>
            <person name="Henrissat B."/>
            <person name="Kuo A."/>
            <person name="Liang C."/>
            <person name="Lipzen A."/>
            <person name="Lutzoni F."/>
            <person name="Magnuson J."/>
            <person name="Mondo S."/>
            <person name="Nolan M."/>
            <person name="Ohm R."/>
            <person name="Pangilinan J."/>
            <person name="Park H.-J."/>
            <person name="Ramirez L."/>
            <person name="Alfaro M."/>
            <person name="Sun H."/>
            <person name="Tritt A."/>
            <person name="Yoshinaga Y."/>
            <person name="Zwiers L.-H."/>
            <person name="Turgeon B.G."/>
            <person name="Goodwin S.B."/>
            <person name="Spatafora J.W."/>
            <person name="Crous P.W."/>
            <person name="Grigoriev I.V."/>
        </authorList>
    </citation>
    <scope>NUCLEOTIDE SEQUENCE</scope>
    <source>
        <strain evidence="2 4">CBS 781.70</strain>
    </source>
</reference>
<dbReference type="Proteomes" id="UP000504638">
    <property type="component" value="Unplaced"/>
</dbReference>
<dbReference type="RefSeq" id="XP_033533320.1">
    <property type="nucleotide sequence ID" value="XM_033682093.1"/>
</dbReference>
<reference evidence="4" key="3">
    <citation type="submission" date="2025-04" db="UniProtKB">
        <authorList>
            <consortium name="RefSeq"/>
        </authorList>
    </citation>
    <scope>IDENTIFICATION</scope>
    <source>
        <strain evidence="4">CBS 781.70</strain>
    </source>
</reference>
<dbReference type="EMBL" id="ML975160">
    <property type="protein sequence ID" value="KAF1811689.1"/>
    <property type="molecule type" value="Genomic_DNA"/>
</dbReference>
<protein>
    <submittedName>
        <fullName evidence="2 4">Uncharacterized protein</fullName>
    </submittedName>
</protein>
<gene>
    <name evidence="2 4" type="ORF">P152DRAFT_48723</name>
</gene>
<evidence type="ECO:0000313" key="3">
    <source>
        <dbReference type="Proteomes" id="UP000504638"/>
    </source>
</evidence>
<dbReference type="GeneID" id="54422663"/>
<dbReference type="OrthoDB" id="3935520at2759"/>
<reference evidence="4" key="2">
    <citation type="submission" date="2020-04" db="EMBL/GenBank/DDBJ databases">
        <authorList>
            <consortium name="NCBI Genome Project"/>
        </authorList>
    </citation>
    <scope>NUCLEOTIDE SEQUENCE</scope>
    <source>
        <strain evidence="4">CBS 781.70</strain>
    </source>
</reference>
<sequence length="315" mass="36508">MSLALSLSSELSDIPTSDVSSVPSSPIESLPSLPTTPQARRTSPTRSPTPYRKFKQYRYVGKQNDGGQFNKVRETLVLWRRLRINFKSFLRLWLLSKKSHGNLSRDIRTEQFREVFAEQDVRCILGEMPSSSYDWKQIFTELEGLSDHRYFNTFMSENAHEWCIDLDEVRGIIQEQAPEWFKFLDLLLRNRRSTEPLVREQLPKGIIGQMYMITAVVCRSRQRKTSNAFAKHLGLYLLSSGTKRRVIETFAGMGLCDTYHHINLETSGMAEHAKKHLPRLARDPQTVIVYDNFNFKDTVREQVVGSNHVMRNMTT</sequence>
<accession>A0A6G1G1K6</accession>
<keyword evidence="3" id="KW-1185">Reference proteome</keyword>
<dbReference type="AlphaFoldDB" id="A0A6G1G1K6"/>
<organism evidence="2">
    <name type="scientific">Eremomyces bilateralis CBS 781.70</name>
    <dbReference type="NCBI Taxonomy" id="1392243"/>
    <lineage>
        <taxon>Eukaryota</taxon>
        <taxon>Fungi</taxon>
        <taxon>Dikarya</taxon>
        <taxon>Ascomycota</taxon>
        <taxon>Pezizomycotina</taxon>
        <taxon>Dothideomycetes</taxon>
        <taxon>Dothideomycetes incertae sedis</taxon>
        <taxon>Eremomycetales</taxon>
        <taxon>Eremomycetaceae</taxon>
        <taxon>Eremomyces</taxon>
    </lineage>
</organism>
<evidence type="ECO:0000256" key="1">
    <source>
        <dbReference type="SAM" id="MobiDB-lite"/>
    </source>
</evidence>